<evidence type="ECO:0000313" key="7">
    <source>
        <dbReference type="Proteomes" id="UP000694888"/>
    </source>
</evidence>
<keyword evidence="2 5" id="KW-0812">Transmembrane</keyword>
<evidence type="ECO:0000256" key="3">
    <source>
        <dbReference type="ARBA" id="ARBA00022989"/>
    </source>
</evidence>
<dbReference type="GeneID" id="101859499"/>
<feature type="transmembrane region" description="Helical" evidence="5">
    <location>
        <begin position="310"/>
        <end position="335"/>
    </location>
</feature>
<dbReference type="Proteomes" id="UP000694888">
    <property type="component" value="Unplaced"/>
</dbReference>
<feature type="transmembrane region" description="Helical" evidence="5">
    <location>
        <begin position="165"/>
        <end position="184"/>
    </location>
</feature>
<evidence type="ECO:0000256" key="1">
    <source>
        <dbReference type="ARBA" id="ARBA00004370"/>
    </source>
</evidence>
<dbReference type="PRINTS" id="PR00237">
    <property type="entry name" value="GPCRRHODOPSN"/>
</dbReference>
<dbReference type="RefSeq" id="XP_005104391.1">
    <property type="nucleotide sequence ID" value="XM_005104334.2"/>
</dbReference>
<keyword evidence="7" id="KW-1185">Reference proteome</keyword>
<dbReference type="Gene3D" id="1.20.1070.10">
    <property type="entry name" value="Rhodopsin 7-helix transmembrane proteins"/>
    <property type="match status" value="1"/>
</dbReference>
<protein>
    <submittedName>
        <fullName evidence="8">Adenosine receptor A1-like</fullName>
    </submittedName>
</protein>
<feature type="transmembrane region" description="Helical" evidence="5">
    <location>
        <begin position="221"/>
        <end position="241"/>
    </location>
</feature>
<name>A0ABM0JY98_APLCA</name>
<reference evidence="8" key="1">
    <citation type="submission" date="2025-08" db="UniProtKB">
        <authorList>
            <consortium name="RefSeq"/>
        </authorList>
    </citation>
    <scope>IDENTIFICATION</scope>
</reference>
<feature type="transmembrane region" description="Helical" evidence="5">
    <location>
        <begin position="39"/>
        <end position="68"/>
    </location>
</feature>
<dbReference type="InterPro" id="IPR017452">
    <property type="entry name" value="GPCR_Rhodpsn_7TM"/>
</dbReference>
<evidence type="ECO:0000256" key="2">
    <source>
        <dbReference type="ARBA" id="ARBA00022692"/>
    </source>
</evidence>
<dbReference type="PROSITE" id="PS50262">
    <property type="entry name" value="G_PROTEIN_RECEP_F1_2"/>
    <property type="match status" value="1"/>
</dbReference>
<sequence>MSFSNLWVNNSTDSRDDSVPITASPSPLHYDIVSDEQWYIVQVVNGVVLCGLVSLFGVVSNIINIVVFAKQGFQDSMNISLMGLSVSDLCSLVAMMWISICVNPLFYLSELPFDPRNIMLPTGAIPRYLFVKISTFITAFITFERCLCIAVPLKVKAIITPVRTKIIIISIYITMSILLIPFCLGNRLEWVFDFTVNATVLKTTYTAERELLEAITYLTQGVFTTTLSFVFVICCTIVLVVKLNSKTKWRQATAVKGDRAAAGVGVKDQKVVKMVTFIAVIFIVCSLPSTLLFFYMLFDSDFRVDGAYPNLYSVIWSSSFLTETVNSSVNIFVYLQMSSKYRAVFLKHF</sequence>
<evidence type="ECO:0000313" key="8">
    <source>
        <dbReference type="RefSeq" id="XP_005104391.1"/>
    </source>
</evidence>
<dbReference type="InterPro" id="IPR052954">
    <property type="entry name" value="GPCR-Ligand_Int"/>
</dbReference>
<keyword evidence="3 5" id="KW-1133">Transmembrane helix</keyword>
<evidence type="ECO:0000256" key="5">
    <source>
        <dbReference type="SAM" id="Phobius"/>
    </source>
</evidence>
<feature type="transmembrane region" description="Helical" evidence="5">
    <location>
        <begin position="129"/>
        <end position="153"/>
    </location>
</feature>
<proteinExistence type="predicted"/>
<evidence type="ECO:0000259" key="6">
    <source>
        <dbReference type="PROSITE" id="PS50262"/>
    </source>
</evidence>
<organism evidence="7 8">
    <name type="scientific">Aplysia californica</name>
    <name type="common">California sea hare</name>
    <dbReference type="NCBI Taxonomy" id="6500"/>
    <lineage>
        <taxon>Eukaryota</taxon>
        <taxon>Metazoa</taxon>
        <taxon>Spiralia</taxon>
        <taxon>Lophotrochozoa</taxon>
        <taxon>Mollusca</taxon>
        <taxon>Gastropoda</taxon>
        <taxon>Heterobranchia</taxon>
        <taxon>Euthyneura</taxon>
        <taxon>Tectipleura</taxon>
        <taxon>Aplysiida</taxon>
        <taxon>Aplysioidea</taxon>
        <taxon>Aplysiidae</taxon>
        <taxon>Aplysia</taxon>
    </lineage>
</organism>
<feature type="domain" description="G-protein coupled receptors family 1 profile" evidence="6">
    <location>
        <begin position="60"/>
        <end position="334"/>
    </location>
</feature>
<dbReference type="InterPro" id="IPR000276">
    <property type="entry name" value="GPCR_Rhodpsn"/>
</dbReference>
<comment type="subcellular location">
    <subcellularLocation>
        <location evidence="1">Membrane</location>
    </subcellularLocation>
</comment>
<dbReference type="SUPFAM" id="SSF81321">
    <property type="entry name" value="Family A G protein-coupled receptor-like"/>
    <property type="match status" value="1"/>
</dbReference>
<feature type="transmembrane region" description="Helical" evidence="5">
    <location>
        <begin position="89"/>
        <end position="109"/>
    </location>
</feature>
<keyword evidence="4 5" id="KW-0472">Membrane</keyword>
<dbReference type="PANTHER" id="PTHR46641:SF2">
    <property type="entry name" value="FMRFAMIDE RECEPTOR"/>
    <property type="match status" value="1"/>
</dbReference>
<evidence type="ECO:0000256" key="4">
    <source>
        <dbReference type="ARBA" id="ARBA00023136"/>
    </source>
</evidence>
<feature type="transmembrane region" description="Helical" evidence="5">
    <location>
        <begin position="277"/>
        <end position="298"/>
    </location>
</feature>
<accession>A0ABM0JY98</accession>
<dbReference type="PANTHER" id="PTHR46641">
    <property type="entry name" value="FMRFAMIDE RECEPTOR-RELATED"/>
    <property type="match status" value="1"/>
</dbReference>
<dbReference type="Pfam" id="PF00001">
    <property type="entry name" value="7tm_1"/>
    <property type="match status" value="1"/>
</dbReference>
<gene>
    <name evidence="8" type="primary">LOC101859499</name>
</gene>